<protein>
    <submittedName>
        <fullName evidence="5">AraC family transcriptional regulator</fullName>
    </submittedName>
</protein>
<keyword evidence="1" id="KW-0805">Transcription regulation</keyword>
<keyword evidence="6" id="KW-1185">Reference proteome</keyword>
<dbReference type="InterPro" id="IPR032687">
    <property type="entry name" value="AraC-type_N"/>
</dbReference>
<evidence type="ECO:0000256" key="1">
    <source>
        <dbReference type="ARBA" id="ARBA00023015"/>
    </source>
</evidence>
<evidence type="ECO:0000256" key="2">
    <source>
        <dbReference type="ARBA" id="ARBA00023125"/>
    </source>
</evidence>
<evidence type="ECO:0000313" key="5">
    <source>
        <dbReference type="EMBL" id="WXB00379.1"/>
    </source>
</evidence>
<dbReference type="InterPro" id="IPR018060">
    <property type="entry name" value="HTH_AraC"/>
</dbReference>
<dbReference type="PANTHER" id="PTHR47894:SF1">
    <property type="entry name" value="HTH-TYPE TRANSCRIPTIONAL REGULATOR VQSM"/>
    <property type="match status" value="1"/>
</dbReference>
<accession>A0ABZ2KNZ1</accession>
<dbReference type="InterPro" id="IPR009057">
    <property type="entry name" value="Homeodomain-like_sf"/>
</dbReference>
<dbReference type="RefSeq" id="WP_394829980.1">
    <property type="nucleotide sequence ID" value="NZ_CP089929.1"/>
</dbReference>
<dbReference type="Proteomes" id="UP001374803">
    <property type="component" value="Chromosome"/>
</dbReference>
<dbReference type="SUPFAM" id="SSF46689">
    <property type="entry name" value="Homeodomain-like"/>
    <property type="match status" value="1"/>
</dbReference>
<proteinExistence type="predicted"/>
<evidence type="ECO:0000259" key="4">
    <source>
        <dbReference type="PROSITE" id="PS01124"/>
    </source>
</evidence>
<dbReference type="PROSITE" id="PS01124">
    <property type="entry name" value="HTH_ARAC_FAMILY_2"/>
    <property type="match status" value="1"/>
</dbReference>
<dbReference type="Pfam" id="PF12833">
    <property type="entry name" value="HTH_18"/>
    <property type="match status" value="1"/>
</dbReference>
<dbReference type="PANTHER" id="PTHR47894">
    <property type="entry name" value="HTH-TYPE TRANSCRIPTIONAL REGULATOR GADX"/>
    <property type="match status" value="1"/>
</dbReference>
<keyword evidence="3" id="KW-0804">Transcription</keyword>
<dbReference type="EMBL" id="CP089983">
    <property type="protein sequence ID" value="WXB00379.1"/>
    <property type="molecule type" value="Genomic_DNA"/>
</dbReference>
<dbReference type="Gene3D" id="1.10.10.60">
    <property type="entry name" value="Homeodomain-like"/>
    <property type="match status" value="1"/>
</dbReference>
<reference evidence="5" key="1">
    <citation type="submission" date="2021-12" db="EMBL/GenBank/DDBJ databases">
        <title>Discovery of the Pendulisporaceae a myxobacterial family with distinct sporulation behavior and unique specialized metabolism.</title>
        <authorList>
            <person name="Garcia R."/>
            <person name="Popoff A."/>
            <person name="Bader C.D."/>
            <person name="Loehr J."/>
            <person name="Walesch S."/>
            <person name="Walt C."/>
            <person name="Boldt J."/>
            <person name="Bunk B."/>
            <person name="Haeckl F.J.F.P.J."/>
            <person name="Gunesch A.P."/>
            <person name="Birkelbach J."/>
            <person name="Nuebel U."/>
            <person name="Pietschmann T."/>
            <person name="Bach T."/>
            <person name="Mueller R."/>
        </authorList>
    </citation>
    <scope>NUCLEOTIDE SEQUENCE</scope>
    <source>
        <strain evidence="5">MSr11367</strain>
    </source>
</reference>
<feature type="domain" description="HTH araC/xylS-type" evidence="4">
    <location>
        <begin position="242"/>
        <end position="340"/>
    </location>
</feature>
<keyword evidence="2" id="KW-0238">DNA-binding</keyword>
<dbReference type="Pfam" id="PF12625">
    <property type="entry name" value="Arabinose_bd"/>
    <property type="match status" value="1"/>
</dbReference>
<sequence>MRKENSSPQQEMQSLFIPMLLAYVRAVGGDADAIERKLGIPREPPPGELFPASISLMRDVCDAVEQVLDEPYLGIRMARSYKRGSYGVLEFAARSAPTLGAAVQRLARYQSLVNNIMPFRIESGPDEFVIGHYIPGGRPGLGRHPQEFTLGLLLTLMRELACRPVSPTRVLFMHEPRSDASQLVHFFGTRDIEFDRDFNALIFPADVPNFTIPSADGDLLALLDRFAQRELPPTNVADDFVSEVRRYLREVIRDGSPVLESVATHFHMSPRTFQRRLDELGTKFQLEVDDVRRKLALQYLRDPRVTINEAAFLVGYSDVRPFLRAFRRWTGVAPGKYRESNAAHPEEERRRNTQIT</sequence>
<organism evidence="5 6">
    <name type="scientific">Pendulispora rubella</name>
    <dbReference type="NCBI Taxonomy" id="2741070"/>
    <lineage>
        <taxon>Bacteria</taxon>
        <taxon>Pseudomonadati</taxon>
        <taxon>Myxococcota</taxon>
        <taxon>Myxococcia</taxon>
        <taxon>Myxococcales</taxon>
        <taxon>Sorangiineae</taxon>
        <taxon>Pendulisporaceae</taxon>
        <taxon>Pendulispora</taxon>
    </lineage>
</organism>
<evidence type="ECO:0000256" key="3">
    <source>
        <dbReference type="ARBA" id="ARBA00023163"/>
    </source>
</evidence>
<dbReference type="SMART" id="SM00342">
    <property type="entry name" value="HTH_ARAC"/>
    <property type="match status" value="1"/>
</dbReference>
<name>A0ABZ2KNZ1_9BACT</name>
<evidence type="ECO:0000313" key="6">
    <source>
        <dbReference type="Proteomes" id="UP001374803"/>
    </source>
</evidence>
<gene>
    <name evidence="5" type="ORF">LVJ94_26085</name>
</gene>